<keyword evidence="2" id="KW-0488">Methylation</keyword>
<dbReference type="InterPro" id="IPR051621">
    <property type="entry name" value="T2SS_protein_J"/>
</dbReference>
<evidence type="ECO:0000256" key="3">
    <source>
        <dbReference type="ARBA" id="ARBA00022692"/>
    </source>
</evidence>
<evidence type="ECO:0000256" key="5">
    <source>
        <dbReference type="ARBA" id="ARBA00023136"/>
    </source>
</evidence>
<dbReference type="PANTHER" id="PTHR39583:SF3">
    <property type="entry name" value="PREPILIN PEPTIDASE-DEPENDENT PROTEIN B"/>
    <property type="match status" value="1"/>
</dbReference>
<protein>
    <submittedName>
        <fullName evidence="6">Prepilin peptidase dependent protein B</fullName>
    </submittedName>
</protein>
<dbReference type="NCBIfam" id="TIGR02532">
    <property type="entry name" value="IV_pilin_GFxxxE"/>
    <property type="match status" value="1"/>
</dbReference>
<keyword evidence="4" id="KW-1133">Transmembrane helix</keyword>
<proteinExistence type="predicted"/>
<dbReference type="InterPro" id="IPR016419">
    <property type="entry name" value="Prepilin_Pept-dep_B_prd"/>
</dbReference>
<keyword evidence="5" id="KW-0472">Membrane</keyword>
<dbReference type="PIRSF" id="PIRSF004525">
    <property type="entry name" value="Pilin_peptidase-dep_B_prd"/>
    <property type="match status" value="1"/>
</dbReference>
<organism evidence="6 7">
    <name type="scientific">Klebsiella oxytoca</name>
    <dbReference type="NCBI Taxonomy" id="571"/>
    <lineage>
        <taxon>Bacteria</taxon>
        <taxon>Pseudomonadati</taxon>
        <taxon>Pseudomonadota</taxon>
        <taxon>Gammaproteobacteria</taxon>
        <taxon>Enterobacterales</taxon>
        <taxon>Enterobacteriaceae</taxon>
        <taxon>Klebsiella/Raoultella group</taxon>
        <taxon>Klebsiella</taxon>
    </lineage>
</organism>
<dbReference type="RefSeq" id="WP_110276452.1">
    <property type="nucleotide sequence ID" value="NZ_QJJG01000020.1"/>
</dbReference>
<dbReference type="NCBIfam" id="NF007848">
    <property type="entry name" value="PRK10557.1"/>
    <property type="match status" value="1"/>
</dbReference>
<accession>A0A318FG00</accession>
<keyword evidence="3" id="KW-0812">Transmembrane</keyword>
<evidence type="ECO:0000256" key="2">
    <source>
        <dbReference type="ARBA" id="ARBA00022481"/>
    </source>
</evidence>
<evidence type="ECO:0000313" key="6">
    <source>
        <dbReference type="EMBL" id="PXW39163.1"/>
    </source>
</evidence>
<sequence length="187" mass="20423">MSVIHRGFSLPETLIAMAISSVLLLGSARFLPSLQRAVLNQTQQQSLENELWQRLYTLAKHLQRAGYCHGRCSGEALHIAGSGDCMLLRWDGNSDGVWNASPSSESDTTGFRLRDGALETLRGASDCSGKGWEKMTNPAAIKVTTFQITRQGRTDFSPELSITLAAQSVADSRIRAQAEYSVTGYNL</sequence>
<dbReference type="Pfam" id="PF07963">
    <property type="entry name" value="N_methyl"/>
    <property type="match status" value="1"/>
</dbReference>
<dbReference type="InterPro" id="IPR012902">
    <property type="entry name" value="N_methyl_site"/>
</dbReference>
<dbReference type="EMBL" id="QJJG01000020">
    <property type="protein sequence ID" value="PXW39163.1"/>
    <property type="molecule type" value="Genomic_DNA"/>
</dbReference>
<evidence type="ECO:0000256" key="1">
    <source>
        <dbReference type="ARBA" id="ARBA00004167"/>
    </source>
</evidence>
<gene>
    <name evidence="6" type="ORF">DET57_12080</name>
</gene>
<comment type="subcellular location">
    <subcellularLocation>
        <location evidence="1">Membrane</location>
        <topology evidence="1">Single-pass membrane protein</topology>
    </subcellularLocation>
</comment>
<name>A0A318FG00_KLEOX</name>
<evidence type="ECO:0000313" key="7">
    <source>
        <dbReference type="Proteomes" id="UP000247485"/>
    </source>
</evidence>
<dbReference type="GO" id="GO:0015628">
    <property type="term" value="P:protein secretion by the type II secretion system"/>
    <property type="evidence" value="ECO:0007669"/>
    <property type="project" value="TreeGrafter"/>
</dbReference>
<reference evidence="6 7" key="1">
    <citation type="submission" date="2018-05" db="EMBL/GenBank/DDBJ databases">
        <title>Freshwater and sediment microbial communities from various areas in North America, analyzing microbe dynamics in response to fracking.</title>
        <authorList>
            <person name="Lamendella R."/>
        </authorList>
    </citation>
    <scope>NUCLEOTIDE SEQUENCE [LARGE SCALE GENOMIC DNA]</scope>
    <source>
        <strain evidence="6 7">67</strain>
    </source>
</reference>
<evidence type="ECO:0000256" key="4">
    <source>
        <dbReference type="ARBA" id="ARBA00022989"/>
    </source>
</evidence>
<dbReference type="GO" id="GO:0016020">
    <property type="term" value="C:membrane"/>
    <property type="evidence" value="ECO:0007669"/>
    <property type="project" value="UniProtKB-SubCell"/>
</dbReference>
<dbReference type="PANTHER" id="PTHR39583">
    <property type="entry name" value="TYPE II SECRETION SYSTEM PROTEIN J-RELATED"/>
    <property type="match status" value="1"/>
</dbReference>
<dbReference type="AlphaFoldDB" id="A0A318FG00"/>
<dbReference type="PROSITE" id="PS00409">
    <property type="entry name" value="PROKAR_NTER_METHYL"/>
    <property type="match status" value="1"/>
</dbReference>
<dbReference type="Proteomes" id="UP000247485">
    <property type="component" value="Unassembled WGS sequence"/>
</dbReference>
<comment type="caution">
    <text evidence="6">The sequence shown here is derived from an EMBL/GenBank/DDBJ whole genome shotgun (WGS) entry which is preliminary data.</text>
</comment>